<accession>A0A4Y2DEP7</accession>
<evidence type="ECO:0000313" key="1">
    <source>
        <dbReference type="EMBL" id="GBM14344.1"/>
    </source>
</evidence>
<organism evidence="1 2">
    <name type="scientific">Araneus ventricosus</name>
    <name type="common">Orbweaver spider</name>
    <name type="synonym">Epeira ventricosa</name>
    <dbReference type="NCBI Taxonomy" id="182803"/>
    <lineage>
        <taxon>Eukaryota</taxon>
        <taxon>Metazoa</taxon>
        <taxon>Ecdysozoa</taxon>
        <taxon>Arthropoda</taxon>
        <taxon>Chelicerata</taxon>
        <taxon>Arachnida</taxon>
        <taxon>Araneae</taxon>
        <taxon>Araneomorphae</taxon>
        <taxon>Entelegynae</taxon>
        <taxon>Araneoidea</taxon>
        <taxon>Araneidae</taxon>
        <taxon>Araneus</taxon>
    </lineage>
</organism>
<name>A0A4Y2DEP7_ARAVE</name>
<comment type="caution">
    <text evidence="1">The sequence shown here is derived from an EMBL/GenBank/DDBJ whole genome shotgun (WGS) entry which is preliminary data.</text>
</comment>
<sequence>MVWKAKSAPPDGHKGHETQAQMNRARFPIGPSLAMTLGAAVRDQCTEEITKLLHISQSYFQKAKQNVSKIHIHDIKYNERYVFCLLRTLSSLAYELICFGKDLKRPDYFSDPSSLFMDESANEEVLLCISED</sequence>
<evidence type="ECO:0000313" key="2">
    <source>
        <dbReference type="Proteomes" id="UP000499080"/>
    </source>
</evidence>
<protein>
    <submittedName>
        <fullName evidence="1">Uncharacterized protein</fullName>
    </submittedName>
</protein>
<dbReference type="AlphaFoldDB" id="A0A4Y2DEP7"/>
<keyword evidence="2" id="KW-1185">Reference proteome</keyword>
<gene>
    <name evidence="1" type="ORF">AVEN_55339_1</name>
</gene>
<proteinExistence type="predicted"/>
<dbReference type="Proteomes" id="UP000499080">
    <property type="component" value="Unassembled WGS sequence"/>
</dbReference>
<reference evidence="1 2" key="1">
    <citation type="journal article" date="2019" name="Sci. Rep.">
        <title>Orb-weaving spider Araneus ventricosus genome elucidates the spidroin gene catalogue.</title>
        <authorList>
            <person name="Kono N."/>
            <person name="Nakamura H."/>
            <person name="Ohtoshi R."/>
            <person name="Moran D.A.P."/>
            <person name="Shinohara A."/>
            <person name="Yoshida Y."/>
            <person name="Fujiwara M."/>
            <person name="Mori M."/>
            <person name="Tomita M."/>
            <person name="Arakawa K."/>
        </authorList>
    </citation>
    <scope>NUCLEOTIDE SEQUENCE [LARGE SCALE GENOMIC DNA]</scope>
</reference>
<dbReference type="EMBL" id="BGPR01000342">
    <property type="protein sequence ID" value="GBM14344.1"/>
    <property type="molecule type" value="Genomic_DNA"/>
</dbReference>